<dbReference type="InterPro" id="IPR018747">
    <property type="entry name" value="DUF2299"/>
</dbReference>
<reference evidence="1 2" key="1">
    <citation type="submission" date="2017-04" db="EMBL/GenBank/DDBJ databases">
        <title>Novel microbial lineages endemic to geothermal iron-oxide mats fill important gaps in the evolutionary history of Archaea.</title>
        <authorList>
            <person name="Jay Z.J."/>
            <person name="Beam J.P."/>
            <person name="Dlakic M."/>
            <person name="Rusch D.B."/>
            <person name="Kozubal M.A."/>
            <person name="Inskeep W.P."/>
        </authorList>
    </citation>
    <scope>NUCLEOTIDE SEQUENCE [LARGE SCALE GENOMIC DNA]</scope>
    <source>
        <strain evidence="1">OSP_D</strain>
    </source>
</reference>
<evidence type="ECO:0008006" key="3">
    <source>
        <dbReference type="Google" id="ProtNLM"/>
    </source>
</evidence>
<accession>A0A2R6B0B6</accession>
<organism evidence="1 2">
    <name type="scientific">Candidatus Marsarchaeota G2 archaeon OSP_D</name>
    <dbReference type="NCBI Taxonomy" id="1978157"/>
    <lineage>
        <taxon>Archaea</taxon>
        <taxon>Candidatus Marsarchaeota</taxon>
        <taxon>Candidatus Marsarchaeota group 2</taxon>
    </lineage>
</organism>
<dbReference type="CDD" id="cd17510">
    <property type="entry name" value="T3SC_YbjN-like_2"/>
    <property type="match status" value="1"/>
</dbReference>
<name>A0A2R6B0B6_9ARCH</name>
<comment type="caution">
    <text evidence="1">The sequence shown here is derived from an EMBL/GenBank/DDBJ whole genome shotgun (WGS) entry which is preliminary data.</text>
</comment>
<sequence>MVGDIVLMSDQLSQKVAQWLQEAGLAVSKTQNVQDYFNITVSPPPPAQGPVLTVARPKSESSFFAVGMGISIHPDHLRKLNAEPRNDRLSFLNSLKYTYLTMNVDFVFIPPQNEVPQHIQLVKLIFVDGLTQNELFNTYTLVRNAGILTIMKFVDRFGNVDQNQPSGIA</sequence>
<proteinExistence type="predicted"/>
<dbReference type="Proteomes" id="UP000240322">
    <property type="component" value="Unassembled WGS sequence"/>
</dbReference>
<evidence type="ECO:0000313" key="2">
    <source>
        <dbReference type="Proteomes" id="UP000240322"/>
    </source>
</evidence>
<dbReference type="Gene3D" id="3.30.1460.10">
    <property type="match status" value="1"/>
</dbReference>
<evidence type="ECO:0000313" key="1">
    <source>
        <dbReference type="EMBL" id="PSN92064.1"/>
    </source>
</evidence>
<protein>
    <recommendedName>
        <fullName evidence="3">DUF2299 domain-containing protein</fullName>
    </recommendedName>
</protein>
<dbReference type="EMBL" id="NEXE01000011">
    <property type="protein sequence ID" value="PSN92064.1"/>
    <property type="molecule type" value="Genomic_DNA"/>
</dbReference>
<dbReference type="Pfam" id="PF10061">
    <property type="entry name" value="DUF2299"/>
    <property type="match status" value="1"/>
</dbReference>
<gene>
    <name evidence="1" type="ORF">B9Q03_02335</name>
</gene>
<dbReference type="AlphaFoldDB" id="A0A2R6B0B6"/>